<keyword evidence="5" id="KW-0456">Lyase</keyword>
<evidence type="ECO:0000256" key="2">
    <source>
        <dbReference type="ARBA" id="ARBA00010671"/>
    </source>
</evidence>
<feature type="domain" description="Orn/Lys/Arg decarboxylases family 1 pyridoxal-P attachment site" evidence="6">
    <location>
        <begin position="6"/>
        <end position="294"/>
    </location>
</feature>
<dbReference type="InterPro" id="IPR015424">
    <property type="entry name" value="PyrdxlP-dep_Trfase"/>
</dbReference>
<dbReference type="EMBL" id="PZJJ01000023">
    <property type="protein sequence ID" value="PTL38130.1"/>
    <property type="molecule type" value="Genomic_DNA"/>
</dbReference>
<proteinExistence type="inferred from homology"/>
<dbReference type="Pfam" id="PF01276">
    <property type="entry name" value="OKR_DC_1"/>
    <property type="match status" value="1"/>
</dbReference>
<dbReference type="AlphaFoldDB" id="A0A2T4U403"/>
<dbReference type="RefSeq" id="WP_107585590.1">
    <property type="nucleotide sequence ID" value="NZ_PZJJ01000023.1"/>
</dbReference>
<comment type="cofactor">
    <cofactor evidence="1">
        <name>pyridoxal 5'-phosphate</name>
        <dbReference type="ChEBI" id="CHEBI:597326"/>
    </cofactor>
</comment>
<dbReference type="GO" id="GO:0016831">
    <property type="term" value="F:carboxy-lyase activity"/>
    <property type="evidence" value="ECO:0007669"/>
    <property type="project" value="UniProtKB-KW"/>
</dbReference>
<dbReference type="SUPFAM" id="SSF55904">
    <property type="entry name" value="Ornithine decarboxylase C-terminal domain"/>
    <property type="match status" value="1"/>
</dbReference>
<evidence type="ECO:0000259" key="6">
    <source>
        <dbReference type="Pfam" id="PF01276"/>
    </source>
</evidence>
<evidence type="ECO:0000256" key="1">
    <source>
        <dbReference type="ARBA" id="ARBA00001933"/>
    </source>
</evidence>
<evidence type="ECO:0000256" key="3">
    <source>
        <dbReference type="ARBA" id="ARBA00022793"/>
    </source>
</evidence>
<evidence type="ECO:0000313" key="9">
    <source>
        <dbReference type="Proteomes" id="UP000240509"/>
    </source>
</evidence>
<accession>A0A2T4U403</accession>
<protein>
    <submittedName>
        <fullName evidence="8">Arginine decarboxylase</fullName>
    </submittedName>
</protein>
<gene>
    <name evidence="8" type="ORF">C6Y45_12615</name>
</gene>
<dbReference type="Gene3D" id="3.40.640.10">
    <property type="entry name" value="Type I PLP-dependent aspartate aminotransferase-like (Major domain)"/>
    <property type="match status" value="1"/>
</dbReference>
<dbReference type="Pfam" id="PF03711">
    <property type="entry name" value="OKR_DC_1_C"/>
    <property type="match status" value="1"/>
</dbReference>
<dbReference type="PANTHER" id="PTHR43277:SF3">
    <property type="entry name" value="DECARBOXYLASE, PUTATIVE-RELATED"/>
    <property type="match status" value="1"/>
</dbReference>
<keyword evidence="3" id="KW-0210">Decarboxylase</keyword>
<evidence type="ECO:0000313" key="8">
    <source>
        <dbReference type="EMBL" id="PTL38130.1"/>
    </source>
</evidence>
<dbReference type="OrthoDB" id="9815233at2"/>
<feature type="domain" description="Orn/Lys/Arg decarboxylase C-terminal" evidence="7">
    <location>
        <begin position="392"/>
        <end position="436"/>
    </location>
</feature>
<dbReference type="InterPro" id="IPR036633">
    <property type="entry name" value="Prn/Lys/Arg_de-COase_C_sf"/>
</dbReference>
<reference evidence="8 9" key="1">
    <citation type="submission" date="2018-03" db="EMBL/GenBank/DDBJ databases">
        <title>Alkalicoccus saliphilus sp. nov., isolated from a mineral pool.</title>
        <authorList>
            <person name="Zhao B."/>
        </authorList>
    </citation>
    <scope>NUCLEOTIDE SEQUENCE [LARGE SCALE GENOMIC DNA]</scope>
    <source>
        <strain evidence="8 9">6AG</strain>
    </source>
</reference>
<dbReference type="InterPro" id="IPR052357">
    <property type="entry name" value="Orn_Lys_Arg_decarboxylase-I"/>
</dbReference>
<dbReference type="PANTHER" id="PTHR43277">
    <property type="entry name" value="ARGININE DECARBOXYLASE"/>
    <property type="match status" value="1"/>
</dbReference>
<dbReference type="InterPro" id="IPR000310">
    <property type="entry name" value="Orn/Lys/Arg_deCO2ase_major_dom"/>
</dbReference>
<evidence type="ECO:0000256" key="4">
    <source>
        <dbReference type="ARBA" id="ARBA00022898"/>
    </source>
</evidence>
<dbReference type="InterPro" id="IPR015421">
    <property type="entry name" value="PyrdxlP-dep_Trfase_major"/>
</dbReference>
<keyword evidence="9" id="KW-1185">Reference proteome</keyword>
<comment type="similarity">
    <text evidence="2">Belongs to the Orn/Lys/Arg decarboxylase class-I family.</text>
</comment>
<name>A0A2T4U403_9BACI</name>
<comment type="caution">
    <text evidence="8">The sequence shown here is derived from an EMBL/GenBank/DDBJ whole genome shotgun (WGS) entry which is preliminary data.</text>
</comment>
<organism evidence="8 9">
    <name type="scientific">Alkalicoccus saliphilus</name>
    <dbReference type="NCBI Taxonomy" id="200989"/>
    <lineage>
        <taxon>Bacteria</taxon>
        <taxon>Bacillati</taxon>
        <taxon>Bacillota</taxon>
        <taxon>Bacilli</taxon>
        <taxon>Bacillales</taxon>
        <taxon>Bacillaceae</taxon>
        <taxon>Alkalicoccus</taxon>
    </lineage>
</organism>
<evidence type="ECO:0000259" key="7">
    <source>
        <dbReference type="Pfam" id="PF03711"/>
    </source>
</evidence>
<keyword evidence="4" id="KW-0663">Pyridoxal phosphate</keyword>
<sequence>MNQSLTPLFTALKHKNETVSCHVPGHKNGRVFLEEASPYYRKILRLDATEIEGLDDLHEPEGVIREAEELLSALYDSDSSFFLTGGSTSGNLALLLAAGPGEKIIVQRNSHQSVFHGLELADQQPVFLAPETDSVSGLGLGVSSRQLEKALRSHPDTKAVFLTNPTYEGYTLPLKEHVEVCRAYDTLLFVDEAHGAHFLPGSSPWFPESALSAGADAVVQSAHKTLPAMTMGAWLHLGVSMDKTEVKRRLSMIQSSSPSYPIMGSLDAARAYAARKNDWKETVEVISLHKKMLETKIRLLPESIGPYRLDPLKINLYTEEEGRPEKWQEQMKRERLFPELISPVHLLVVLSLDKEDISETIKKLAPVFSRETFIEKTHYPVPGKGLTSLVYTYGEMFTKKTHEVSWEESEGMTAAETVIPYPPGIPLLLRGERIHSTHVEERNRLRKKGVRIKGGREKLKVFDPGEDNKS</sequence>
<evidence type="ECO:0000256" key="5">
    <source>
        <dbReference type="ARBA" id="ARBA00023239"/>
    </source>
</evidence>
<dbReference type="Proteomes" id="UP000240509">
    <property type="component" value="Unassembled WGS sequence"/>
</dbReference>
<dbReference type="InterPro" id="IPR008286">
    <property type="entry name" value="Prn/Lys/Arg_de-COase_C"/>
</dbReference>
<dbReference type="SUPFAM" id="SSF53383">
    <property type="entry name" value="PLP-dependent transferases"/>
    <property type="match status" value="1"/>
</dbReference>
<dbReference type="Gene3D" id="3.90.105.10">
    <property type="entry name" value="Molybdopterin biosynthesis moea protein, domain 2"/>
    <property type="match status" value="1"/>
</dbReference>